<accession>A0A9W6YG04</accession>
<feature type="region of interest" description="Disordered" evidence="1">
    <location>
        <begin position="1"/>
        <end position="56"/>
    </location>
</feature>
<gene>
    <name evidence="2" type="ORF">Pfra01_002797600</name>
</gene>
<sequence length="103" mass="11174">MVPRPGITTPEDGVNVEQELKAEAPSIERSSTTSELEERPSASCSCEGTYTTGHGTSEEEEAYEAQFAVSNVIPLGTTMDFVFRRSPPCRKSVKTEIQKPPPG</sequence>
<proteinExistence type="predicted"/>
<dbReference type="AlphaFoldDB" id="A0A9W6YG04"/>
<protein>
    <submittedName>
        <fullName evidence="2">Unnamed protein product</fullName>
    </submittedName>
</protein>
<evidence type="ECO:0000256" key="1">
    <source>
        <dbReference type="SAM" id="MobiDB-lite"/>
    </source>
</evidence>
<comment type="caution">
    <text evidence="2">The sequence shown here is derived from an EMBL/GenBank/DDBJ whole genome shotgun (WGS) entry which is preliminary data.</text>
</comment>
<evidence type="ECO:0000313" key="3">
    <source>
        <dbReference type="Proteomes" id="UP001165121"/>
    </source>
</evidence>
<dbReference type="EMBL" id="BSXT01007623">
    <property type="protein sequence ID" value="GMF64043.1"/>
    <property type="molecule type" value="Genomic_DNA"/>
</dbReference>
<name>A0A9W6YG04_9STRA</name>
<evidence type="ECO:0000313" key="2">
    <source>
        <dbReference type="EMBL" id="GMF64043.1"/>
    </source>
</evidence>
<organism evidence="2 3">
    <name type="scientific">Phytophthora fragariaefolia</name>
    <dbReference type="NCBI Taxonomy" id="1490495"/>
    <lineage>
        <taxon>Eukaryota</taxon>
        <taxon>Sar</taxon>
        <taxon>Stramenopiles</taxon>
        <taxon>Oomycota</taxon>
        <taxon>Peronosporomycetes</taxon>
        <taxon>Peronosporales</taxon>
        <taxon>Peronosporaceae</taxon>
        <taxon>Phytophthora</taxon>
    </lineage>
</organism>
<reference evidence="2" key="1">
    <citation type="submission" date="2023-04" db="EMBL/GenBank/DDBJ databases">
        <title>Phytophthora fragariaefolia NBRC 109709.</title>
        <authorList>
            <person name="Ichikawa N."/>
            <person name="Sato H."/>
            <person name="Tonouchi N."/>
        </authorList>
    </citation>
    <scope>NUCLEOTIDE SEQUENCE</scope>
    <source>
        <strain evidence="2">NBRC 109709</strain>
    </source>
</reference>
<dbReference type="Proteomes" id="UP001165121">
    <property type="component" value="Unassembled WGS sequence"/>
</dbReference>
<feature type="compositionally biased region" description="Polar residues" evidence="1">
    <location>
        <begin position="42"/>
        <end position="55"/>
    </location>
</feature>
<keyword evidence="3" id="KW-1185">Reference proteome</keyword>